<dbReference type="Pfam" id="PF03466">
    <property type="entry name" value="LysR_substrate"/>
    <property type="match status" value="1"/>
</dbReference>
<dbReference type="PANTHER" id="PTHR30427">
    <property type="entry name" value="TRANSCRIPTIONAL ACTIVATOR PROTEIN LYSR"/>
    <property type="match status" value="1"/>
</dbReference>
<evidence type="ECO:0000259" key="5">
    <source>
        <dbReference type="PROSITE" id="PS50931"/>
    </source>
</evidence>
<dbReference type="Pfam" id="PF00126">
    <property type="entry name" value="HTH_1"/>
    <property type="match status" value="1"/>
</dbReference>
<organism evidence="6 7">
    <name type="scientific">Bosea lathyri</name>
    <dbReference type="NCBI Taxonomy" id="1036778"/>
    <lineage>
        <taxon>Bacteria</taxon>
        <taxon>Pseudomonadati</taxon>
        <taxon>Pseudomonadota</taxon>
        <taxon>Alphaproteobacteria</taxon>
        <taxon>Hyphomicrobiales</taxon>
        <taxon>Boseaceae</taxon>
        <taxon>Bosea</taxon>
    </lineage>
</organism>
<dbReference type="InterPro" id="IPR000847">
    <property type="entry name" value="LysR_HTH_N"/>
</dbReference>
<dbReference type="EMBL" id="FNUY01000001">
    <property type="protein sequence ID" value="SEF47386.1"/>
    <property type="molecule type" value="Genomic_DNA"/>
</dbReference>
<dbReference type="InterPro" id="IPR005119">
    <property type="entry name" value="LysR_subst-bd"/>
</dbReference>
<keyword evidence="3 6" id="KW-0238">DNA-binding</keyword>
<evidence type="ECO:0000256" key="4">
    <source>
        <dbReference type="ARBA" id="ARBA00023163"/>
    </source>
</evidence>
<proteinExistence type="inferred from homology"/>
<accession>A0A1H5S9U4</accession>
<dbReference type="RefSeq" id="WP_103870605.1">
    <property type="nucleotide sequence ID" value="NZ_FNUY01000001.1"/>
</dbReference>
<dbReference type="InterPro" id="IPR036388">
    <property type="entry name" value="WH-like_DNA-bd_sf"/>
</dbReference>
<keyword evidence="2" id="KW-0805">Transcription regulation</keyword>
<dbReference type="PRINTS" id="PR00039">
    <property type="entry name" value="HTHLYSR"/>
</dbReference>
<dbReference type="InterPro" id="IPR036390">
    <property type="entry name" value="WH_DNA-bd_sf"/>
</dbReference>
<sequence length="307" mass="33704">MSHITHKHLEAFNAIVHVGSFTKAARVLRTSQPSISRLIKELQETVGFALFTRVDGQTVASPEALALHQEVDRSFVGLDRITERAAQIRERRVEHLRIVSMPALAHTFLPVALAGFLRERPGVVASMQVQRSETIASWVSTQQFDVGFAMIPMEKPGVEIELFDPAIGVCVMPAGHLLSAKVQIGPHDLDGMPFVGKGAGSFMYRTLQQVLDDADVRCDVRFETPIAAIACQMVAQGLGLTIADPFTAKAFEAQGLVSRPFRPKIPYNFGVLFPSHSVRSRLVVEFVEHLEAERSTLLGDSDMPPPS</sequence>
<dbReference type="AlphaFoldDB" id="A0A1H5S9U4"/>
<dbReference type="SUPFAM" id="SSF46785">
    <property type="entry name" value="Winged helix' DNA-binding domain"/>
    <property type="match status" value="1"/>
</dbReference>
<keyword evidence="4" id="KW-0804">Transcription</keyword>
<evidence type="ECO:0000313" key="6">
    <source>
        <dbReference type="EMBL" id="SEF47386.1"/>
    </source>
</evidence>
<evidence type="ECO:0000313" key="7">
    <source>
        <dbReference type="Proteomes" id="UP000236743"/>
    </source>
</evidence>
<dbReference type="Gene3D" id="3.40.190.290">
    <property type="match status" value="1"/>
</dbReference>
<dbReference type="InterPro" id="IPR037424">
    <property type="entry name" value="NocR_PBP2"/>
</dbReference>
<keyword evidence="7" id="KW-1185">Reference proteome</keyword>
<dbReference type="GO" id="GO:0043565">
    <property type="term" value="F:sequence-specific DNA binding"/>
    <property type="evidence" value="ECO:0007669"/>
    <property type="project" value="TreeGrafter"/>
</dbReference>
<dbReference type="Proteomes" id="UP000236743">
    <property type="component" value="Unassembled WGS sequence"/>
</dbReference>
<reference evidence="6 7" key="1">
    <citation type="submission" date="2016-10" db="EMBL/GenBank/DDBJ databases">
        <authorList>
            <person name="de Groot N.N."/>
        </authorList>
    </citation>
    <scope>NUCLEOTIDE SEQUENCE [LARGE SCALE GENOMIC DNA]</scope>
    <source>
        <strain evidence="6 7">DSM 26656</strain>
    </source>
</reference>
<protein>
    <submittedName>
        <fullName evidence="6">DNA-binding transcriptional regulator, LysR family</fullName>
    </submittedName>
</protein>
<dbReference type="PANTHER" id="PTHR30427:SF1">
    <property type="entry name" value="TRANSCRIPTIONAL ACTIVATOR PROTEIN LYSR"/>
    <property type="match status" value="1"/>
</dbReference>
<dbReference type="PROSITE" id="PS50931">
    <property type="entry name" value="HTH_LYSR"/>
    <property type="match status" value="1"/>
</dbReference>
<name>A0A1H5S9U4_9HYPH</name>
<comment type="similarity">
    <text evidence="1">Belongs to the LysR transcriptional regulatory family.</text>
</comment>
<evidence type="ECO:0000256" key="1">
    <source>
        <dbReference type="ARBA" id="ARBA00009437"/>
    </source>
</evidence>
<gene>
    <name evidence="6" type="ORF">SAMN04488115_101192</name>
</gene>
<dbReference type="CDD" id="cd08415">
    <property type="entry name" value="PBP2_LysR_opines_like"/>
    <property type="match status" value="1"/>
</dbReference>
<evidence type="ECO:0000256" key="2">
    <source>
        <dbReference type="ARBA" id="ARBA00023015"/>
    </source>
</evidence>
<feature type="domain" description="HTH lysR-type" evidence="5">
    <location>
        <begin position="4"/>
        <end position="61"/>
    </location>
</feature>
<dbReference type="GO" id="GO:0003700">
    <property type="term" value="F:DNA-binding transcription factor activity"/>
    <property type="evidence" value="ECO:0007669"/>
    <property type="project" value="InterPro"/>
</dbReference>
<dbReference type="GO" id="GO:0010628">
    <property type="term" value="P:positive regulation of gene expression"/>
    <property type="evidence" value="ECO:0007669"/>
    <property type="project" value="TreeGrafter"/>
</dbReference>
<evidence type="ECO:0000256" key="3">
    <source>
        <dbReference type="ARBA" id="ARBA00023125"/>
    </source>
</evidence>
<dbReference type="SUPFAM" id="SSF53850">
    <property type="entry name" value="Periplasmic binding protein-like II"/>
    <property type="match status" value="1"/>
</dbReference>
<dbReference type="OrthoDB" id="7260751at2"/>
<dbReference type="Gene3D" id="1.10.10.10">
    <property type="entry name" value="Winged helix-like DNA-binding domain superfamily/Winged helix DNA-binding domain"/>
    <property type="match status" value="1"/>
</dbReference>